<comment type="subcellular location">
    <subcellularLocation>
        <location evidence="1">Cell membrane</location>
        <topology evidence="1">Multi-pass membrane protein</topology>
    </subcellularLocation>
</comment>
<dbReference type="PANTHER" id="PTHR23028:SF53">
    <property type="entry name" value="ACYL_TRANSF_3 DOMAIN-CONTAINING PROTEIN"/>
    <property type="match status" value="1"/>
</dbReference>
<dbReference type="InterPro" id="IPR002656">
    <property type="entry name" value="Acyl_transf_3_dom"/>
</dbReference>
<feature type="transmembrane region" description="Helical" evidence="8">
    <location>
        <begin position="192"/>
        <end position="210"/>
    </location>
</feature>
<dbReference type="InterPro" id="IPR036514">
    <property type="entry name" value="SGNH_hydro_sf"/>
</dbReference>
<evidence type="ECO:0000259" key="10">
    <source>
        <dbReference type="Pfam" id="PF19040"/>
    </source>
</evidence>
<accession>A0A6P1BSC1</accession>
<dbReference type="GO" id="GO:0005886">
    <property type="term" value="C:plasma membrane"/>
    <property type="evidence" value="ECO:0007669"/>
    <property type="project" value="UniProtKB-SubCell"/>
</dbReference>
<dbReference type="GO" id="GO:0009103">
    <property type="term" value="P:lipopolysaccharide biosynthetic process"/>
    <property type="evidence" value="ECO:0007669"/>
    <property type="project" value="TreeGrafter"/>
</dbReference>
<dbReference type="Pfam" id="PF01757">
    <property type="entry name" value="Acyl_transf_3"/>
    <property type="match status" value="1"/>
</dbReference>
<dbReference type="Pfam" id="PF19040">
    <property type="entry name" value="SGNH"/>
    <property type="match status" value="1"/>
</dbReference>
<proteinExistence type="predicted"/>
<dbReference type="SUPFAM" id="SSF52266">
    <property type="entry name" value="SGNH hydrolase"/>
    <property type="match status" value="1"/>
</dbReference>
<keyword evidence="3 11" id="KW-0808">Transferase</keyword>
<keyword evidence="2" id="KW-1003">Cell membrane</keyword>
<feature type="transmembrane region" description="Helical" evidence="8">
    <location>
        <begin position="226"/>
        <end position="243"/>
    </location>
</feature>
<gene>
    <name evidence="11" type="ORF">FNJ47_36205</name>
</gene>
<evidence type="ECO:0000256" key="3">
    <source>
        <dbReference type="ARBA" id="ARBA00022679"/>
    </source>
</evidence>
<keyword evidence="12" id="KW-1185">Reference proteome</keyword>
<evidence type="ECO:0000259" key="9">
    <source>
        <dbReference type="Pfam" id="PF01757"/>
    </source>
</evidence>
<feature type="domain" description="SGNH" evidence="10">
    <location>
        <begin position="433"/>
        <end position="661"/>
    </location>
</feature>
<evidence type="ECO:0000256" key="4">
    <source>
        <dbReference type="ARBA" id="ARBA00022692"/>
    </source>
</evidence>
<evidence type="ECO:0000256" key="2">
    <source>
        <dbReference type="ARBA" id="ARBA00022475"/>
    </source>
</evidence>
<keyword evidence="6 8" id="KW-0472">Membrane</keyword>
<dbReference type="InterPro" id="IPR043968">
    <property type="entry name" value="SGNH"/>
</dbReference>
<dbReference type="AlphaFoldDB" id="A0A6P1BSC1"/>
<feature type="transmembrane region" description="Helical" evidence="8">
    <location>
        <begin position="308"/>
        <end position="329"/>
    </location>
</feature>
<keyword evidence="4 8" id="KW-0812">Transmembrane</keyword>
<evidence type="ECO:0000313" key="11">
    <source>
        <dbReference type="EMBL" id="NEV01094.1"/>
    </source>
</evidence>
<feature type="domain" description="Acyltransferase 3" evidence="9">
    <location>
        <begin position="37"/>
        <end position="356"/>
    </location>
</feature>
<reference evidence="11 12" key="1">
    <citation type="journal article" date="2020" name="Arch. Microbiol.">
        <title>Bradyrhizobium uaiense sp. nov., a new highly efficient cowpea symbiont.</title>
        <authorList>
            <person name="Cabral Michel D."/>
            <person name="Azarias Guimaraes A."/>
            <person name="Martins da Costa E."/>
            <person name="Soares de Carvalho T."/>
            <person name="Balsanelli E."/>
            <person name="Willems A."/>
            <person name="Maltempi de Souza E."/>
            <person name="de Souza Moreira F.M."/>
        </authorList>
    </citation>
    <scope>NUCLEOTIDE SEQUENCE [LARGE SCALE GENOMIC DNA]</scope>
    <source>
        <strain evidence="11 12">UFLA 03-164</strain>
    </source>
</reference>
<protein>
    <submittedName>
        <fullName evidence="11">Acyltransferase</fullName>
    </submittedName>
</protein>
<feature type="transmembrane region" description="Helical" evidence="8">
    <location>
        <begin position="103"/>
        <end position="122"/>
    </location>
</feature>
<feature type="transmembrane region" description="Helical" evidence="8">
    <location>
        <begin position="336"/>
        <end position="353"/>
    </location>
</feature>
<sequence>MTAIHNLRPVSGAEAISVADAHSKNVAAAPHLKYRPDIDGLRAIAVLSVVFFHAFPEAVPGGYVGVDIFFVISGCLISSILFAELAEDRLSIAAFYARRVRRIFPALACCLAAVLAYGFIALTPAELAQVSKHAFFGAAFLANIAFWLQTGYFDGAATTKPLLHLWSLGVEEQFYIVWPVLLWLGYRGRLKISVLIAVLFALSFTTNIALSRTNILDAFYLPMPRFWELLAGAALAVASPAIISPRARSVISGLGLLALIAAFALLSPTTRFPGWFAVLPVLGASAIIFAGPHAILNRALSHPALVKIGLISYPLYLWHWPLISYAYIIRLGKPPTLLMGGGLIVLSVLLAWATYRFIETPIRFGPRKNKSTWLAAGILSGVGVAALVIWLFNGFPQRPPDIDLQEVAAAKADGSFKPTSGMVVTDRDWILTARLGKGTKSIIFAGDSLLFQYGPRVQELSDQGKLTAKTIFVTGPRCPAVPGVIQLDQFARCAKLPDVVAKLVRSEAIKVVVLGAGWSGYSEDSMSAERDGVTAKLNTALGKDLFYRNLEQYVKSLQAAGANVYLILGHPINMRFDPDQMVKRSIAGVSFPPDVEKPISVQELRSTQNYSDGRLREVADHTGAELLNPFPDICGSSEQCSPFFENRRPKYTDFTHLRPAFVRDHIHFLDQILTAP</sequence>
<feature type="transmembrane region" description="Helical" evidence="8">
    <location>
        <begin position="165"/>
        <end position="186"/>
    </location>
</feature>
<feature type="transmembrane region" description="Helical" evidence="8">
    <location>
        <begin position="62"/>
        <end position="83"/>
    </location>
</feature>
<feature type="transmembrane region" description="Helical" evidence="8">
    <location>
        <begin position="373"/>
        <end position="392"/>
    </location>
</feature>
<dbReference type="Proteomes" id="UP000468531">
    <property type="component" value="Unassembled WGS sequence"/>
</dbReference>
<dbReference type="InterPro" id="IPR050879">
    <property type="entry name" value="Acyltransferase_3"/>
</dbReference>
<feature type="transmembrane region" description="Helical" evidence="8">
    <location>
        <begin position="134"/>
        <end position="153"/>
    </location>
</feature>
<dbReference type="EMBL" id="VKHP01000216">
    <property type="protein sequence ID" value="NEV01094.1"/>
    <property type="molecule type" value="Genomic_DNA"/>
</dbReference>
<feature type="transmembrane region" description="Helical" evidence="8">
    <location>
        <begin position="249"/>
        <end position="267"/>
    </location>
</feature>
<comment type="caution">
    <text evidence="11">The sequence shown here is derived from an EMBL/GenBank/DDBJ whole genome shotgun (WGS) entry which is preliminary data.</text>
</comment>
<dbReference type="GO" id="GO:0016788">
    <property type="term" value="F:hydrolase activity, acting on ester bonds"/>
    <property type="evidence" value="ECO:0007669"/>
    <property type="project" value="UniProtKB-ARBA"/>
</dbReference>
<organism evidence="11 12">
    <name type="scientific">Bradyrhizobium uaiense</name>
    <dbReference type="NCBI Taxonomy" id="2594946"/>
    <lineage>
        <taxon>Bacteria</taxon>
        <taxon>Pseudomonadati</taxon>
        <taxon>Pseudomonadota</taxon>
        <taxon>Alphaproteobacteria</taxon>
        <taxon>Hyphomicrobiales</taxon>
        <taxon>Nitrobacteraceae</taxon>
        <taxon>Bradyrhizobium</taxon>
    </lineage>
</organism>
<dbReference type="Gene3D" id="3.40.50.1110">
    <property type="entry name" value="SGNH hydrolase"/>
    <property type="match status" value="1"/>
</dbReference>
<evidence type="ECO:0000313" key="12">
    <source>
        <dbReference type="Proteomes" id="UP000468531"/>
    </source>
</evidence>
<name>A0A6P1BSC1_9BRAD</name>
<keyword evidence="7 11" id="KW-0012">Acyltransferase</keyword>
<dbReference type="RefSeq" id="WP_163160630.1">
    <property type="nucleotide sequence ID" value="NZ_VKHP01000216.1"/>
</dbReference>
<dbReference type="GO" id="GO:0016747">
    <property type="term" value="F:acyltransferase activity, transferring groups other than amino-acyl groups"/>
    <property type="evidence" value="ECO:0007669"/>
    <property type="project" value="InterPro"/>
</dbReference>
<evidence type="ECO:0000256" key="6">
    <source>
        <dbReference type="ARBA" id="ARBA00023136"/>
    </source>
</evidence>
<feature type="transmembrane region" description="Helical" evidence="8">
    <location>
        <begin position="274"/>
        <end position="296"/>
    </location>
</feature>
<evidence type="ECO:0000256" key="1">
    <source>
        <dbReference type="ARBA" id="ARBA00004651"/>
    </source>
</evidence>
<evidence type="ECO:0000256" key="8">
    <source>
        <dbReference type="SAM" id="Phobius"/>
    </source>
</evidence>
<keyword evidence="5 8" id="KW-1133">Transmembrane helix</keyword>
<dbReference type="PANTHER" id="PTHR23028">
    <property type="entry name" value="ACETYLTRANSFERASE"/>
    <property type="match status" value="1"/>
</dbReference>
<evidence type="ECO:0000256" key="5">
    <source>
        <dbReference type="ARBA" id="ARBA00022989"/>
    </source>
</evidence>
<evidence type="ECO:0000256" key="7">
    <source>
        <dbReference type="ARBA" id="ARBA00023315"/>
    </source>
</evidence>